<feature type="domain" description="EF-hand" evidence="5">
    <location>
        <begin position="48"/>
        <end position="83"/>
    </location>
</feature>
<dbReference type="Pfam" id="PF13499">
    <property type="entry name" value="EF-hand_7"/>
    <property type="match status" value="2"/>
</dbReference>
<gene>
    <name evidence="6" type="ORF">ACMD2_26976</name>
</gene>
<evidence type="ECO:0000313" key="7">
    <source>
        <dbReference type="Proteomes" id="UP000092600"/>
    </source>
</evidence>
<dbReference type="GO" id="GO:0005509">
    <property type="term" value="F:calcium ion binding"/>
    <property type="evidence" value="ECO:0007669"/>
    <property type="project" value="InterPro"/>
</dbReference>
<protein>
    <submittedName>
        <fullName evidence="6">Putative calcium-binding protein</fullName>
    </submittedName>
</protein>
<accession>A0A199V8E7</accession>
<feature type="domain" description="EF-hand" evidence="5">
    <location>
        <begin position="159"/>
        <end position="194"/>
    </location>
</feature>
<dbReference type="InterPro" id="IPR011992">
    <property type="entry name" value="EF-hand-dom_pair"/>
</dbReference>
<keyword evidence="3" id="KW-0677">Repeat</keyword>
<comment type="caution">
    <text evidence="6">The sequence shown here is derived from an EMBL/GenBank/DDBJ whole genome shotgun (WGS) entry which is preliminary data.</text>
</comment>
<dbReference type="Gene3D" id="1.10.238.10">
    <property type="entry name" value="EF-hand"/>
    <property type="match status" value="2"/>
</dbReference>
<dbReference type="InterPro" id="IPR039647">
    <property type="entry name" value="EF_hand_pair_protein_CML-like"/>
</dbReference>
<reference evidence="6 7" key="1">
    <citation type="journal article" date="2016" name="DNA Res.">
        <title>The draft genome of MD-2 pineapple using hybrid error correction of long reads.</title>
        <authorList>
            <person name="Redwan R.M."/>
            <person name="Saidin A."/>
            <person name="Kumar S.V."/>
        </authorList>
    </citation>
    <scope>NUCLEOTIDE SEQUENCE [LARGE SCALE GENOMIC DNA]</scope>
    <source>
        <strain evidence="7">cv. MD2</strain>
        <tissue evidence="6">Leaf</tissue>
    </source>
</reference>
<evidence type="ECO:0000256" key="3">
    <source>
        <dbReference type="ARBA" id="ARBA00022737"/>
    </source>
</evidence>
<comment type="function">
    <text evidence="1">Potential calcium sensor.</text>
</comment>
<evidence type="ECO:0000256" key="1">
    <source>
        <dbReference type="ARBA" id="ARBA00003291"/>
    </source>
</evidence>
<dbReference type="STRING" id="4615.A0A199V8E7"/>
<dbReference type="InterPro" id="IPR002048">
    <property type="entry name" value="EF_hand_dom"/>
</dbReference>
<keyword evidence="2" id="KW-0479">Metal-binding</keyword>
<evidence type="ECO:0000256" key="2">
    <source>
        <dbReference type="ARBA" id="ARBA00022723"/>
    </source>
</evidence>
<sequence>MFSPERVGGFLQKFKAVSRRGRRASSNFKWISSAASPAAAAAAAAAAELPNQLRRVFDLIDSNGDGKISAGELRDIMLRLGHERSTVAREAEGMVREADCDGDGFIDLDEFMRAVSEGGAGVDEEEELREAFRVFDADRNGYISAEEVRRVLAGLGRRCSLKECRLMIRGVDRNGDGVVDFEEFKAMMMMNSLTAL</sequence>
<keyword evidence="4" id="KW-0106">Calcium</keyword>
<dbReference type="PROSITE" id="PS50222">
    <property type="entry name" value="EF_HAND_2"/>
    <property type="match status" value="4"/>
</dbReference>
<dbReference type="PANTHER" id="PTHR10891">
    <property type="entry name" value="EF-HAND CALCIUM-BINDING DOMAIN CONTAINING PROTEIN"/>
    <property type="match status" value="1"/>
</dbReference>
<dbReference type="Proteomes" id="UP000092600">
    <property type="component" value="Unassembled WGS sequence"/>
</dbReference>
<organism evidence="6 7">
    <name type="scientific">Ananas comosus</name>
    <name type="common">Pineapple</name>
    <name type="synonym">Ananas ananas</name>
    <dbReference type="NCBI Taxonomy" id="4615"/>
    <lineage>
        <taxon>Eukaryota</taxon>
        <taxon>Viridiplantae</taxon>
        <taxon>Streptophyta</taxon>
        <taxon>Embryophyta</taxon>
        <taxon>Tracheophyta</taxon>
        <taxon>Spermatophyta</taxon>
        <taxon>Magnoliopsida</taxon>
        <taxon>Liliopsida</taxon>
        <taxon>Poales</taxon>
        <taxon>Bromeliaceae</taxon>
        <taxon>Bromelioideae</taxon>
        <taxon>Ananas</taxon>
    </lineage>
</organism>
<dbReference type="AlphaFoldDB" id="A0A199V8E7"/>
<dbReference type="EMBL" id="LSRQ01002744">
    <property type="protein sequence ID" value="OAY73354.1"/>
    <property type="molecule type" value="Genomic_DNA"/>
</dbReference>
<feature type="domain" description="EF-hand" evidence="5">
    <location>
        <begin position="123"/>
        <end position="158"/>
    </location>
</feature>
<dbReference type="FunFam" id="1.10.238.10:FF:000003">
    <property type="entry name" value="Calmodulin A"/>
    <property type="match status" value="1"/>
</dbReference>
<dbReference type="SUPFAM" id="SSF47473">
    <property type="entry name" value="EF-hand"/>
    <property type="match status" value="1"/>
</dbReference>
<dbReference type="CDD" id="cd00051">
    <property type="entry name" value="EFh"/>
    <property type="match status" value="2"/>
</dbReference>
<dbReference type="InterPro" id="IPR018247">
    <property type="entry name" value="EF_Hand_1_Ca_BS"/>
</dbReference>
<proteinExistence type="predicted"/>
<evidence type="ECO:0000313" key="6">
    <source>
        <dbReference type="EMBL" id="OAY73354.1"/>
    </source>
</evidence>
<dbReference type="SMART" id="SM00054">
    <property type="entry name" value="EFh"/>
    <property type="match status" value="4"/>
</dbReference>
<dbReference type="FunFam" id="1.10.238.10:FF:000089">
    <property type="entry name" value="calmodulin-like protein 3"/>
    <property type="match status" value="1"/>
</dbReference>
<evidence type="ECO:0000259" key="5">
    <source>
        <dbReference type="PROSITE" id="PS50222"/>
    </source>
</evidence>
<feature type="domain" description="EF-hand" evidence="5">
    <location>
        <begin position="86"/>
        <end position="121"/>
    </location>
</feature>
<dbReference type="PROSITE" id="PS00018">
    <property type="entry name" value="EF_HAND_1"/>
    <property type="match status" value="4"/>
</dbReference>
<name>A0A199V8E7_ANACO</name>
<evidence type="ECO:0000256" key="4">
    <source>
        <dbReference type="ARBA" id="ARBA00022837"/>
    </source>
</evidence>